<dbReference type="AlphaFoldDB" id="A0A9P6CAK6"/>
<gene>
    <name evidence="10" type="ORF">P691DRAFT_656666</name>
</gene>
<feature type="transmembrane region" description="Helical" evidence="8">
    <location>
        <begin position="95"/>
        <end position="115"/>
    </location>
</feature>
<dbReference type="InterPro" id="IPR016964">
    <property type="entry name" value="Sigma2_recept"/>
</dbReference>
<dbReference type="InterPro" id="IPR033118">
    <property type="entry name" value="EXPERA"/>
</dbReference>
<accession>A0A9P6CAK6</accession>
<keyword evidence="6 7" id="KW-0472">Membrane</keyword>
<protein>
    <recommendedName>
        <fullName evidence="9">EXPERA domain-containing protein</fullName>
    </recommendedName>
</protein>
<dbReference type="Proteomes" id="UP000807342">
    <property type="component" value="Unassembled WGS sequence"/>
</dbReference>
<sequence length="206" mass="23496">MVVLSEKYPIDAPITHRTRHIPLTARPMDFIYFCFFASHLTASLVIDLQWLYPRSLVPGPMRALLEYYIKFSNDPLIGALAGMKDSSSLTWFKTFITLEGIFQIPVFIVGLGALWHGCKKIYPLLLIYAASSATTTLPCIIYLFSLPRPIAQTTIFEHAITYEQLMILLLGYVSFFIVPFIMVFDFGNRVYKLILKGLEAEDQKLD</sequence>
<keyword evidence="5 7" id="KW-1133">Transmembrane helix</keyword>
<dbReference type="InterPro" id="IPR051987">
    <property type="entry name" value="Sigma-2_receptor-like"/>
</dbReference>
<evidence type="ECO:0000256" key="1">
    <source>
        <dbReference type="ARBA" id="ARBA00004477"/>
    </source>
</evidence>
<evidence type="ECO:0000256" key="3">
    <source>
        <dbReference type="ARBA" id="ARBA00022692"/>
    </source>
</evidence>
<feature type="transmembrane region" description="Helical" evidence="8">
    <location>
        <begin position="30"/>
        <end position="52"/>
    </location>
</feature>
<name>A0A9P6CAK6_9AGAR</name>
<evidence type="ECO:0000256" key="7">
    <source>
        <dbReference type="PROSITE-ProRule" id="PRU01087"/>
    </source>
</evidence>
<evidence type="ECO:0000313" key="10">
    <source>
        <dbReference type="EMBL" id="KAF9454239.1"/>
    </source>
</evidence>
<feature type="transmembrane region" description="Helical" evidence="8">
    <location>
        <begin position="165"/>
        <end position="186"/>
    </location>
</feature>
<keyword evidence="11" id="KW-1185">Reference proteome</keyword>
<dbReference type="Pfam" id="PF05241">
    <property type="entry name" value="EBP"/>
    <property type="match status" value="1"/>
</dbReference>
<keyword evidence="3 7" id="KW-0812">Transmembrane</keyword>
<evidence type="ECO:0000256" key="5">
    <source>
        <dbReference type="ARBA" id="ARBA00022989"/>
    </source>
</evidence>
<dbReference type="PIRSF" id="PIRSF031032">
    <property type="entry name" value="TMP_97_prd"/>
    <property type="match status" value="1"/>
</dbReference>
<keyword evidence="4" id="KW-0256">Endoplasmic reticulum</keyword>
<evidence type="ECO:0000256" key="4">
    <source>
        <dbReference type="ARBA" id="ARBA00022824"/>
    </source>
</evidence>
<comment type="caution">
    <text evidence="10">The sequence shown here is derived from an EMBL/GenBank/DDBJ whole genome shotgun (WGS) entry which is preliminary data.</text>
</comment>
<comment type="similarity">
    <text evidence="2">Belongs to the TMEM97/sigma-2 receptor family.</text>
</comment>
<organism evidence="10 11">
    <name type="scientific">Macrolepiota fuliginosa MF-IS2</name>
    <dbReference type="NCBI Taxonomy" id="1400762"/>
    <lineage>
        <taxon>Eukaryota</taxon>
        <taxon>Fungi</taxon>
        <taxon>Dikarya</taxon>
        <taxon>Basidiomycota</taxon>
        <taxon>Agaricomycotina</taxon>
        <taxon>Agaricomycetes</taxon>
        <taxon>Agaricomycetidae</taxon>
        <taxon>Agaricales</taxon>
        <taxon>Agaricineae</taxon>
        <taxon>Agaricaceae</taxon>
        <taxon>Macrolepiota</taxon>
    </lineage>
</organism>
<dbReference type="OrthoDB" id="433124at2759"/>
<comment type="subcellular location">
    <subcellularLocation>
        <location evidence="1">Endoplasmic reticulum membrane</location>
        <topology evidence="1">Multi-pass membrane protein</topology>
    </subcellularLocation>
</comment>
<dbReference type="GO" id="GO:0005789">
    <property type="term" value="C:endoplasmic reticulum membrane"/>
    <property type="evidence" value="ECO:0007669"/>
    <property type="project" value="UniProtKB-SubCell"/>
</dbReference>
<evidence type="ECO:0000256" key="8">
    <source>
        <dbReference type="SAM" id="Phobius"/>
    </source>
</evidence>
<evidence type="ECO:0000313" key="11">
    <source>
        <dbReference type="Proteomes" id="UP000807342"/>
    </source>
</evidence>
<evidence type="ECO:0000259" key="9">
    <source>
        <dbReference type="PROSITE" id="PS51751"/>
    </source>
</evidence>
<dbReference type="PANTHER" id="PTHR31204:SF1">
    <property type="entry name" value="SIGMA INTRACELLULAR RECEPTOR 2"/>
    <property type="match status" value="1"/>
</dbReference>
<dbReference type="EMBL" id="MU151055">
    <property type="protein sequence ID" value="KAF9454239.1"/>
    <property type="molecule type" value="Genomic_DNA"/>
</dbReference>
<reference evidence="10" key="1">
    <citation type="submission" date="2020-11" db="EMBL/GenBank/DDBJ databases">
        <authorList>
            <consortium name="DOE Joint Genome Institute"/>
            <person name="Ahrendt S."/>
            <person name="Riley R."/>
            <person name="Andreopoulos W."/>
            <person name="Labutti K."/>
            <person name="Pangilinan J."/>
            <person name="Ruiz-Duenas F.J."/>
            <person name="Barrasa J.M."/>
            <person name="Sanchez-Garcia M."/>
            <person name="Camarero S."/>
            <person name="Miyauchi S."/>
            <person name="Serrano A."/>
            <person name="Linde D."/>
            <person name="Babiker R."/>
            <person name="Drula E."/>
            <person name="Ayuso-Fernandez I."/>
            <person name="Pacheco R."/>
            <person name="Padilla G."/>
            <person name="Ferreira P."/>
            <person name="Barriuso J."/>
            <person name="Kellner H."/>
            <person name="Castanera R."/>
            <person name="Alfaro M."/>
            <person name="Ramirez L."/>
            <person name="Pisabarro A.G."/>
            <person name="Kuo A."/>
            <person name="Tritt A."/>
            <person name="Lipzen A."/>
            <person name="He G."/>
            <person name="Yan M."/>
            <person name="Ng V."/>
            <person name="Cullen D."/>
            <person name="Martin F."/>
            <person name="Rosso M.-N."/>
            <person name="Henrissat B."/>
            <person name="Hibbett D."/>
            <person name="Martinez A.T."/>
            <person name="Grigoriev I.V."/>
        </authorList>
    </citation>
    <scope>NUCLEOTIDE SEQUENCE</scope>
    <source>
        <strain evidence="10">MF-IS2</strain>
    </source>
</reference>
<feature type="domain" description="EXPERA" evidence="9">
    <location>
        <begin position="28"/>
        <end position="183"/>
    </location>
</feature>
<dbReference type="PROSITE" id="PS51751">
    <property type="entry name" value="EXPERA"/>
    <property type="match status" value="1"/>
</dbReference>
<proteinExistence type="inferred from homology"/>
<evidence type="ECO:0000256" key="2">
    <source>
        <dbReference type="ARBA" id="ARBA00009096"/>
    </source>
</evidence>
<dbReference type="PANTHER" id="PTHR31204">
    <property type="entry name" value="SIGMA INTRACELLULAR RECEPTOR 2"/>
    <property type="match status" value="1"/>
</dbReference>
<feature type="transmembrane region" description="Helical" evidence="8">
    <location>
        <begin position="122"/>
        <end position="145"/>
    </location>
</feature>
<evidence type="ECO:0000256" key="6">
    <source>
        <dbReference type="ARBA" id="ARBA00023136"/>
    </source>
</evidence>